<dbReference type="RefSeq" id="WP_407136858.1">
    <property type="nucleotide sequence ID" value="NZ_JBGQPK010000004.1"/>
</dbReference>
<evidence type="ECO:0000313" key="2">
    <source>
        <dbReference type="EMBL" id="MFL2028410.1"/>
    </source>
</evidence>
<dbReference type="Proteomes" id="UP001625389">
    <property type="component" value="Unassembled WGS sequence"/>
</dbReference>
<keyword evidence="3" id="KW-1185">Reference proteome</keyword>
<keyword evidence="1" id="KW-1133">Transmembrane helix</keyword>
<dbReference type="InterPro" id="IPR021462">
    <property type="entry name" value="DUF3114"/>
</dbReference>
<organism evidence="2 3">
    <name type="scientific">Loigolactobacillus zhaoyuanensis</name>
    <dbReference type="NCBI Taxonomy" id="2486017"/>
    <lineage>
        <taxon>Bacteria</taxon>
        <taxon>Bacillati</taxon>
        <taxon>Bacillota</taxon>
        <taxon>Bacilli</taxon>
        <taxon>Lactobacillales</taxon>
        <taxon>Lactobacillaceae</taxon>
        <taxon>Loigolactobacillus</taxon>
    </lineage>
</organism>
<evidence type="ECO:0000313" key="3">
    <source>
        <dbReference type="Proteomes" id="UP001625389"/>
    </source>
</evidence>
<feature type="transmembrane region" description="Helical" evidence="1">
    <location>
        <begin position="354"/>
        <end position="372"/>
    </location>
</feature>
<keyword evidence="1" id="KW-0472">Membrane</keyword>
<dbReference type="Pfam" id="PF11311">
    <property type="entry name" value="DUF3114"/>
    <property type="match status" value="1"/>
</dbReference>
<dbReference type="EMBL" id="JBGQPK010000004">
    <property type="protein sequence ID" value="MFL2028410.1"/>
    <property type="molecule type" value="Genomic_DNA"/>
</dbReference>
<keyword evidence="1" id="KW-0812">Transmembrane</keyword>
<gene>
    <name evidence="2" type="ORF">ACEN34_02140</name>
</gene>
<name>A0ABW8UAV8_9LACO</name>
<evidence type="ECO:0000256" key="1">
    <source>
        <dbReference type="SAM" id="Phobius"/>
    </source>
</evidence>
<sequence length="478" mass="53519">MGLKWNLSENTVAAAGLLEKGWPDASIQAYAQYIEQQMEKELADDPKWSHTAAIAVMTRSTDLVGSGIFQAMWQADKIGAGDVSHGQRKLALLMKIAGMVGYEHGLDGTRQQTNALLKNFGNIAPQSRFWANLARTVQIAFPKGLEAAENQELARQVHQYRYVIAAQQIRYVRDNYSAAGQLDDQAALIKYLRTLDKAQFSLAESARLHQKIDQAGNYPSDYKYANLKITVGFNSEFILAGNGHLINEIDYLNEPEQNINGLVNGASFNYAAFNDYRPATKQLSAHYKLDMRVGKLDPDFRTAVLAQYYPPKDTATYKDNTNEYAVNDQSAYDRVKAYKREIATKLKAGSKKKYLKIAIIMIILFSLIGLAVKKHVDKQNELTQMQDLIAQHIVKRYAEVNKITFKKLTYNDATGSVGVFFTLNDSSTVYRYVYTSRADYGEAGKNGDLIENKFKSKSNSAASASAGQNKIKIIYIQQ</sequence>
<reference evidence="2 3" key="1">
    <citation type="submission" date="2024-08" db="EMBL/GenBank/DDBJ databases">
        <authorList>
            <person name="Arias E."/>
        </authorList>
    </citation>
    <scope>NUCLEOTIDE SEQUENCE [LARGE SCALE GENOMIC DNA]</scope>
    <source>
        <strain evidence="2 3">FAM 25317</strain>
    </source>
</reference>
<protein>
    <submittedName>
        <fullName evidence="2">DUF3114 domain-containing protein</fullName>
    </submittedName>
</protein>
<comment type="caution">
    <text evidence="2">The sequence shown here is derived from an EMBL/GenBank/DDBJ whole genome shotgun (WGS) entry which is preliminary data.</text>
</comment>
<accession>A0ABW8UAV8</accession>
<proteinExistence type="predicted"/>